<comment type="caution">
    <text evidence="2">The sequence shown here is derived from an EMBL/GenBank/DDBJ whole genome shotgun (WGS) entry which is preliminary data.</text>
</comment>
<reference evidence="2" key="2">
    <citation type="submission" date="2021-09" db="EMBL/GenBank/DDBJ databases">
        <authorList>
            <person name="Gilroy R."/>
        </authorList>
    </citation>
    <scope>NUCLEOTIDE SEQUENCE</scope>
    <source>
        <strain evidence="2">CHK174-6876</strain>
    </source>
</reference>
<keyword evidence="1" id="KW-0472">Membrane</keyword>
<sequence length="48" mass="5212">MKKKDLNNILFVLGLFLVIGSSLFLNNGLLSFAITIAGIALVIYSVKE</sequence>
<dbReference type="AlphaFoldDB" id="A0A921FAC1"/>
<accession>A0A921FAC1</accession>
<proteinExistence type="predicted"/>
<keyword evidence="1" id="KW-1133">Transmembrane helix</keyword>
<organism evidence="2 3">
    <name type="scientific">Ligilactobacillus acidipiscis</name>
    <dbReference type="NCBI Taxonomy" id="89059"/>
    <lineage>
        <taxon>Bacteria</taxon>
        <taxon>Bacillati</taxon>
        <taxon>Bacillota</taxon>
        <taxon>Bacilli</taxon>
        <taxon>Lactobacillales</taxon>
        <taxon>Lactobacillaceae</taxon>
        <taxon>Ligilactobacillus</taxon>
    </lineage>
</organism>
<gene>
    <name evidence="2" type="ORF">K8V00_10590</name>
</gene>
<dbReference type="RefSeq" id="WP_333589980.1">
    <property type="nucleotide sequence ID" value="NZ_DAIMTB010000097.1"/>
</dbReference>
<feature type="transmembrane region" description="Helical" evidence="1">
    <location>
        <begin position="30"/>
        <end position="46"/>
    </location>
</feature>
<reference evidence="2" key="1">
    <citation type="journal article" date="2021" name="PeerJ">
        <title>Extensive microbial diversity within the chicken gut microbiome revealed by metagenomics and culture.</title>
        <authorList>
            <person name="Gilroy R."/>
            <person name="Ravi A."/>
            <person name="Getino M."/>
            <person name="Pursley I."/>
            <person name="Horton D.L."/>
            <person name="Alikhan N.F."/>
            <person name="Baker D."/>
            <person name="Gharbi K."/>
            <person name="Hall N."/>
            <person name="Watson M."/>
            <person name="Adriaenssens E.M."/>
            <person name="Foster-Nyarko E."/>
            <person name="Jarju S."/>
            <person name="Secka A."/>
            <person name="Antonio M."/>
            <person name="Oren A."/>
            <person name="Chaudhuri R.R."/>
            <person name="La Ragione R."/>
            <person name="Hildebrand F."/>
            <person name="Pallen M.J."/>
        </authorList>
    </citation>
    <scope>NUCLEOTIDE SEQUENCE</scope>
    <source>
        <strain evidence="2">CHK174-6876</strain>
    </source>
</reference>
<keyword evidence="1" id="KW-0812">Transmembrane</keyword>
<evidence type="ECO:0000313" key="3">
    <source>
        <dbReference type="Proteomes" id="UP000707535"/>
    </source>
</evidence>
<name>A0A921FAC1_9LACO</name>
<dbReference type="Proteomes" id="UP000707535">
    <property type="component" value="Unassembled WGS sequence"/>
</dbReference>
<dbReference type="EMBL" id="DYXG01000103">
    <property type="protein sequence ID" value="HJE98055.1"/>
    <property type="molecule type" value="Genomic_DNA"/>
</dbReference>
<evidence type="ECO:0000313" key="2">
    <source>
        <dbReference type="EMBL" id="HJE98055.1"/>
    </source>
</evidence>
<protein>
    <submittedName>
        <fullName evidence="2">Uncharacterized protein</fullName>
    </submittedName>
</protein>
<evidence type="ECO:0000256" key="1">
    <source>
        <dbReference type="SAM" id="Phobius"/>
    </source>
</evidence>
<feature type="transmembrane region" description="Helical" evidence="1">
    <location>
        <begin position="7"/>
        <end position="24"/>
    </location>
</feature>